<keyword evidence="3" id="KW-1003">Cell membrane</keyword>
<comment type="subcellular location">
    <subcellularLocation>
        <location evidence="1 7">Cell membrane</location>
        <topology evidence="1 7">Multi-pass membrane protein</topology>
    </subcellularLocation>
</comment>
<evidence type="ECO:0000256" key="5">
    <source>
        <dbReference type="ARBA" id="ARBA00022989"/>
    </source>
</evidence>
<dbReference type="AlphaFoldDB" id="A0AAC9HS12"/>
<keyword evidence="10" id="KW-0762">Sugar transport</keyword>
<proteinExistence type="inferred from homology"/>
<evidence type="ECO:0000256" key="1">
    <source>
        <dbReference type="ARBA" id="ARBA00004651"/>
    </source>
</evidence>
<evidence type="ECO:0000256" key="3">
    <source>
        <dbReference type="ARBA" id="ARBA00022475"/>
    </source>
</evidence>
<feature type="transmembrane region" description="Helical" evidence="7">
    <location>
        <begin position="205"/>
        <end position="227"/>
    </location>
</feature>
<feature type="transmembrane region" description="Helical" evidence="7">
    <location>
        <begin position="164"/>
        <end position="184"/>
    </location>
</feature>
<dbReference type="PROSITE" id="PS50928">
    <property type="entry name" value="ABC_TM1"/>
    <property type="match status" value="1"/>
</dbReference>
<feature type="transmembrane region" description="Helical" evidence="7">
    <location>
        <begin position="130"/>
        <end position="152"/>
    </location>
</feature>
<keyword evidence="4 7" id="KW-0812">Transmembrane</keyword>
<dbReference type="PANTHER" id="PTHR43744">
    <property type="entry name" value="ABC TRANSPORTER PERMEASE PROTEIN MG189-RELATED-RELATED"/>
    <property type="match status" value="1"/>
</dbReference>
<keyword evidence="5 7" id="KW-1133">Transmembrane helix</keyword>
<dbReference type="InterPro" id="IPR035906">
    <property type="entry name" value="MetI-like_sf"/>
</dbReference>
<accession>A0AAC9HS12</accession>
<dbReference type="RefSeq" id="WP_069849877.1">
    <property type="nucleotide sequence ID" value="NZ_CP014859.1"/>
</dbReference>
<gene>
    <name evidence="10" type="ORF">TL08_15485</name>
</gene>
<keyword evidence="2 7" id="KW-0813">Transport</keyword>
<evidence type="ECO:0000256" key="2">
    <source>
        <dbReference type="ARBA" id="ARBA00022448"/>
    </source>
</evidence>
<dbReference type="SUPFAM" id="SSF161098">
    <property type="entry name" value="MetI-like"/>
    <property type="match status" value="1"/>
</dbReference>
<feature type="region of interest" description="Disordered" evidence="8">
    <location>
        <begin position="1"/>
        <end position="27"/>
    </location>
</feature>
<keyword evidence="6 7" id="KW-0472">Membrane</keyword>
<dbReference type="GO" id="GO:0005886">
    <property type="term" value="C:plasma membrane"/>
    <property type="evidence" value="ECO:0007669"/>
    <property type="project" value="UniProtKB-SubCell"/>
</dbReference>
<organism evidence="10 11">
    <name type="scientific">Actinoalloteichus hymeniacidonis</name>
    <dbReference type="NCBI Taxonomy" id="340345"/>
    <lineage>
        <taxon>Bacteria</taxon>
        <taxon>Bacillati</taxon>
        <taxon>Actinomycetota</taxon>
        <taxon>Actinomycetes</taxon>
        <taxon>Pseudonocardiales</taxon>
        <taxon>Pseudonocardiaceae</taxon>
        <taxon>Actinoalloteichus</taxon>
    </lineage>
</organism>
<dbReference type="CDD" id="cd06261">
    <property type="entry name" value="TM_PBP2"/>
    <property type="match status" value="1"/>
</dbReference>
<evidence type="ECO:0000256" key="7">
    <source>
        <dbReference type="RuleBase" id="RU363032"/>
    </source>
</evidence>
<dbReference type="Gene3D" id="1.10.3720.10">
    <property type="entry name" value="MetI-like"/>
    <property type="match status" value="1"/>
</dbReference>
<reference evidence="11" key="1">
    <citation type="submission" date="2016-03" db="EMBL/GenBank/DDBJ databases">
        <title>Complete genome sequence of the type strain Actinoalloteichus hymeniacidonis DSM 45092.</title>
        <authorList>
            <person name="Schaffert L."/>
            <person name="Albersmeier A."/>
            <person name="Winkler A."/>
            <person name="Kalinowski J."/>
            <person name="Zotchev S."/>
            <person name="Ruckert C."/>
        </authorList>
    </citation>
    <scope>NUCLEOTIDE SEQUENCE [LARGE SCALE GENOMIC DNA]</scope>
    <source>
        <strain evidence="11">HPA177(T) (DSM 45092(T))</strain>
    </source>
</reference>
<dbReference type="Pfam" id="PF00528">
    <property type="entry name" value="BPD_transp_1"/>
    <property type="match status" value="1"/>
</dbReference>
<sequence>MSLTTATAPPTDPGPAETRRRRAGRSRLEPPNRWAGLLTVGWLTIVAVPLLVMINWSLQSQDAYLADGPLAPPRAITADNLVTVFDSGFLLFFLNTAVVTVACVGLTLIVAVPAAYAIVRSPSRIVAAGFRGFLLGLAIPAQATIIPIYLLIVRMGLYDTLGAIILPTTAFSLPLAVLVLASALRDVPREQYEAMTLDGASAWRMMFSLAVPMSLGSVITVGVYTALTAWNGFLFPLILTQSVDQRVLTLGLWSFQSEFGVDVPGLMTAVLLSAMPVFLAYLLARRWLIAGLAGVGGK</sequence>
<keyword evidence="11" id="KW-1185">Reference proteome</keyword>
<evidence type="ECO:0000256" key="8">
    <source>
        <dbReference type="SAM" id="MobiDB-lite"/>
    </source>
</evidence>
<dbReference type="EMBL" id="CP014859">
    <property type="protein sequence ID" value="AOS63906.1"/>
    <property type="molecule type" value="Genomic_DNA"/>
</dbReference>
<comment type="similarity">
    <text evidence="7">Belongs to the binding-protein-dependent transport system permease family.</text>
</comment>
<evidence type="ECO:0000313" key="10">
    <source>
        <dbReference type="EMBL" id="AOS63906.1"/>
    </source>
</evidence>
<feature type="domain" description="ABC transmembrane type-1" evidence="9">
    <location>
        <begin position="93"/>
        <end position="284"/>
    </location>
</feature>
<evidence type="ECO:0000259" key="9">
    <source>
        <dbReference type="PROSITE" id="PS50928"/>
    </source>
</evidence>
<feature type="transmembrane region" description="Helical" evidence="7">
    <location>
        <begin position="89"/>
        <end position="118"/>
    </location>
</feature>
<dbReference type="InterPro" id="IPR000515">
    <property type="entry name" value="MetI-like"/>
</dbReference>
<evidence type="ECO:0000256" key="6">
    <source>
        <dbReference type="ARBA" id="ARBA00023136"/>
    </source>
</evidence>
<dbReference type="Proteomes" id="UP000095210">
    <property type="component" value="Chromosome"/>
</dbReference>
<protein>
    <submittedName>
        <fullName evidence="10">ABC-type sugar transport system, permease component</fullName>
    </submittedName>
</protein>
<feature type="transmembrane region" description="Helical" evidence="7">
    <location>
        <begin position="34"/>
        <end position="56"/>
    </location>
</feature>
<evidence type="ECO:0000313" key="11">
    <source>
        <dbReference type="Proteomes" id="UP000095210"/>
    </source>
</evidence>
<feature type="transmembrane region" description="Helical" evidence="7">
    <location>
        <begin position="263"/>
        <end position="284"/>
    </location>
</feature>
<dbReference type="GO" id="GO:0055085">
    <property type="term" value="P:transmembrane transport"/>
    <property type="evidence" value="ECO:0007669"/>
    <property type="project" value="InterPro"/>
</dbReference>
<dbReference type="PANTHER" id="PTHR43744:SF12">
    <property type="entry name" value="ABC TRANSPORTER PERMEASE PROTEIN MG189-RELATED"/>
    <property type="match status" value="1"/>
</dbReference>
<dbReference type="KEGG" id="ahm:TL08_15485"/>
<evidence type="ECO:0000256" key="4">
    <source>
        <dbReference type="ARBA" id="ARBA00022692"/>
    </source>
</evidence>
<name>A0AAC9HS12_9PSEU</name>